<reference evidence="1" key="1">
    <citation type="submission" date="2021-01" db="EMBL/GenBank/DDBJ databases">
        <title>Whole genome shotgun sequence of Sinosporangium siamense NBRC 109515.</title>
        <authorList>
            <person name="Komaki H."/>
            <person name="Tamura T."/>
        </authorList>
    </citation>
    <scope>NUCLEOTIDE SEQUENCE</scope>
    <source>
        <strain evidence="1">NBRC 109515</strain>
    </source>
</reference>
<proteinExistence type="predicted"/>
<dbReference type="AlphaFoldDB" id="A0A919RPI3"/>
<name>A0A919RPI3_9ACTN</name>
<evidence type="ECO:0000313" key="2">
    <source>
        <dbReference type="Proteomes" id="UP000606172"/>
    </source>
</evidence>
<organism evidence="1 2">
    <name type="scientific">Sinosporangium siamense</name>
    <dbReference type="NCBI Taxonomy" id="1367973"/>
    <lineage>
        <taxon>Bacteria</taxon>
        <taxon>Bacillati</taxon>
        <taxon>Actinomycetota</taxon>
        <taxon>Actinomycetes</taxon>
        <taxon>Streptosporangiales</taxon>
        <taxon>Streptosporangiaceae</taxon>
        <taxon>Sinosporangium</taxon>
    </lineage>
</organism>
<comment type="caution">
    <text evidence="1">The sequence shown here is derived from an EMBL/GenBank/DDBJ whole genome shotgun (WGS) entry which is preliminary data.</text>
</comment>
<dbReference type="Proteomes" id="UP000606172">
    <property type="component" value="Unassembled WGS sequence"/>
</dbReference>
<sequence length="376" mass="42857">MSLVSHLYFGQLGEWCEDRMTGSLAMAQRVAEATRGTEKVRPAGRVTRRHWSQTDRAFSIRMSSLVQPAPPYSALYGLVRVGLVSRDWAHRQAGLYPTHIHLKETDRSHALDLRPTVSGWLDLESEHSVQRYLRSDGSPLYGSFTDVSVEPMLSDLFNRIRAYFGMHAPLGQVGAEKGLVRLCWLLAKLEYIFRNEVTNDPVYRMFSDGKPTVEQLYAAADEASVNELVELVRLLHSSGSLNEMRTLAGNPPLGRPWGIARPVFNSYWADHDLLIGGQDGTTLVDVNSVSKTNNSTRSRRWIWRLLCCAWLDSEDAYRIRNVAMYFSRYGSLVTWPVEELALELFEGEDPEDTRHEFLGLVQQLREEDRRARPREA</sequence>
<evidence type="ECO:0000313" key="1">
    <source>
        <dbReference type="EMBL" id="GII96897.1"/>
    </source>
</evidence>
<protein>
    <submittedName>
        <fullName evidence="1">Uncharacterized protein</fullName>
    </submittedName>
</protein>
<keyword evidence="2" id="KW-1185">Reference proteome</keyword>
<accession>A0A919RPI3</accession>
<dbReference type="EMBL" id="BOOW01000052">
    <property type="protein sequence ID" value="GII96897.1"/>
    <property type="molecule type" value="Genomic_DNA"/>
</dbReference>
<gene>
    <name evidence="1" type="ORF">Ssi02_71280</name>
</gene>